<protein>
    <submittedName>
        <fullName evidence="2">Uncharacterized protein</fullName>
    </submittedName>
</protein>
<accession>A0A0K2V825</accession>
<dbReference type="EMBL" id="HACA01028946">
    <property type="protein sequence ID" value="CDW46307.1"/>
    <property type="molecule type" value="Transcribed_RNA"/>
</dbReference>
<evidence type="ECO:0000256" key="1">
    <source>
        <dbReference type="SAM" id="MobiDB-lite"/>
    </source>
</evidence>
<proteinExistence type="predicted"/>
<name>A0A0K2V825_LEPSM</name>
<dbReference type="AlphaFoldDB" id="A0A0K2V825"/>
<reference evidence="2" key="1">
    <citation type="submission" date="2014-05" db="EMBL/GenBank/DDBJ databases">
        <authorList>
            <person name="Chronopoulou M."/>
        </authorList>
    </citation>
    <scope>NUCLEOTIDE SEQUENCE</scope>
    <source>
        <tissue evidence="2">Whole organism</tissue>
    </source>
</reference>
<sequence length="21" mass="2477">MDSSIQENSFDHMKRSMSAFK</sequence>
<organism evidence="2">
    <name type="scientific">Lepeophtheirus salmonis</name>
    <name type="common">Salmon louse</name>
    <name type="synonym">Caligus salmonis</name>
    <dbReference type="NCBI Taxonomy" id="72036"/>
    <lineage>
        <taxon>Eukaryota</taxon>
        <taxon>Metazoa</taxon>
        <taxon>Ecdysozoa</taxon>
        <taxon>Arthropoda</taxon>
        <taxon>Crustacea</taxon>
        <taxon>Multicrustacea</taxon>
        <taxon>Hexanauplia</taxon>
        <taxon>Copepoda</taxon>
        <taxon>Siphonostomatoida</taxon>
        <taxon>Caligidae</taxon>
        <taxon>Lepeophtheirus</taxon>
    </lineage>
</organism>
<feature type="region of interest" description="Disordered" evidence="1">
    <location>
        <begin position="1"/>
        <end position="21"/>
    </location>
</feature>
<evidence type="ECO:0000313" key="2">
    <source>
        <dbReference type="EMBL" id="CDW46307.1"/>
    </source>
</evidence>